<dbReference type="AlphaFoldDB" id="A0AAD7SI53"/>
<dbReference type="Proteomes" id="UP001221898">
    <property type="component" value="Unassembled WGS sequence"/>
</dbReference>
<evidence type="ECO:0000313" key="1">
    <source>
        <dbReference type="EMBL" id="KAJ8402790.1"/>
    </source>
</evidence>
<keyword evidence="2" id="KW-1185">Reference proteome</keyword>
<comment type="caution">
    <text evidence="1">The sequence shown here is derived from an EMBL/GenBank/DDBJ whole genome shotgun (WGS) entry which is preliminary data.</text>
</comment>
<sequence>MHVRPLARQGGPGRKQLHCARLSSSDTRNNFRRSLADKLADIEQLVNSESGMDEKWTSLSSTLFDTAAQAIGFKTKKHQDWFDQNAGEISTLLDKMHKAHRATLNNPQSQLLKKQWQALRSEAQTTLRNLQDEWWISKANEIQTHADRNDMHSFYDAVKTIYGPRNCSLAPVRSADGTTLIKDQALIVERSIDKSPKGYHQYVTCATRIHKTLDRCYGAVPGAYRSLPPLDQLIILLAPTYNPVVMRIEK</sequence>
<organism evidence="1 2">
    <name type="scientific">Aldrovandia affinis</name>
    <dbReference type="NCBI Taxonomy" id="143900"/>
    <lineage>
        <taxon>Eukaryota</taxon>
        <taxon>Metazoa</taxon>
        <taxon>Chordata</taxon>
        <taxon>Craniata</taxon>
        <taxon>Vertebrata</taxon>
        <taxon>Euteleostomi</taxon>
        <taxon>Actinopterygii</taxon>
        <taxon>Neopterygii</taxon>
        <taxon>Teleostei</taxon>
        <taxon>Notacanthiformes</taxon>
        <taxon>Halosauridae</taxon>
        <taxon>Aldrovandia</taxon>
    </lineage>
</organism>
<proteinExistence type="predicted"/>
<evidence type="ECO:0000313" key="2">
    <source>
        <dbReference type="Proteomes" id="UP001221898"/>
    </source>
</evidence>
<name>A0AAD7SI53_9TELE</name>
<dbReference type="EMBL" id="JAINUG010000062">
    <property type="protein sequence ID" value="KAJ8402790.1"/>
    <property type="molecule type" value="Genomic_DNA"/>
</dbReference>
<accession>A0AAD7SI53</accession>
<reference evidence="1" key="1">
    <citation type="journal article" date="2023" name="Science">
        <title>Genome structures resolve the early diversification of teleost fishes.</title>
        <authorList>
            <person name="Parey E."/>
            <person name="Louis A."/>
            <person name="Montfort J."/>
            <person name="Bouchez O."/>
            <person name="Roques C."/>
            <person name="Iampietro C."/>
            <person name="Lluch J."/>
            <person name="Castinel A."/>
            <person name="Donnadieu C."/>
            <person name="Desvignes T."/>
            <person name="Floi Bucao C."/>
            <person name="Jouanno E."/>
            <person name="Wen M."/>
            <person name="Mejri S."/>
            <person name="Dirks R."/>
            <person name="Jansen H."/>
            <person name="Henkel C."/>
            <person name="Chen W.J."/>
            <person name="Zahm M."/>
            <person name="Cabau C."/>
            <person name="Klopp C."/>
            <person name="Thompson A.W."/>
            <person name="Robinson-Rechavi M."/>
            <person name="Braasch I."/>
            <person name="Lecointre G."/>
            <person name="Bobe J."/>
            <person name="Postlethwait J.H."/>
            <person name="Berthelot C."/>
            <person name="Roest Crollius H."/>
            <person name="Guiguen Y."/>
        </authorList>
    </citation>
    <scope>NUCLEOTIDE SEQUENCE</scope>
    <source>
        <strain evidence="1">NC1722</strain>
    </source>
</reference>
<gene>
    <name evidence="1" type="ORF">AAFF_G00364620</name>
</gene>
<protein>
    <submittedName>
        <fullName evidence="1">Uncharacterized protein</fullName>
    </submittedName>
</protein>